<proteinExistence type="predicted"/>
<dbReference type="EMBL" id="FWYB01000003">
    <property type="protein sequence ID" value="SMC78667.1"/>
    <property type="molecule type" value="Genomic_DNA"/>
</dbReference>
<evidence type="ECO:0000313" key="2">
    <source>
        <dbReference type="Proteomes" id="UP000192678"/>
    </source>
</evidence>
<keyword evidence="2" id="KW-1185">Reference proteome</keyword>
<protein>
    <recommendedName>
        <fullName evidence="3">DUF5013 domain-containing protein</fullName>
    </recommendedName>
</protein>
<accession>A0A1W2C086</accession>
<dbReference type="Pfam" id="PF16389">
    <property type="entry name" value="DUF4998"/>
    <property type="match status" value="1"/>
</dbReference>
<gene>
    <name evidence="1" type="ORF">SAMN04488101_10324</name>
</gene>
<reference evidence="1 2" key="1">
    <citation type="submission" date="2017-04" db="EMBL/GenBank/DDBJ databases">
        <authorList>
            <person name="Afonso C.L."/>
            <person name="Miller P.J."/>
            <person name="Scott M.A."/>
            <person name="Spackman E."/>
            <person name="Goraichik I."/>
            <person name="Dimitrov K.M."/>
            <person name="Suarez D.L."/>
            <person name="Swayne D.E."/>
        </authorList>
    </citation>
    <scope>NUCLEOTIDE SEQUENCE [LARGE SCALE GENOMIC DNA]</scope>
    <source>
        <strain evidence="1 2">DSM 19625</strain>
    </source>
</reference>
<dbReference type="STRING" id="475255.SAMN04488101_10324"/>
<organism evidence="1 2">
    <name type="scientific">Pedobacter nyackensis</name>
    <dbReference type="NCBI Taxonomy" id="475255"/>
    <lineage>
        <taxon>Bacteria</taxon>
        <taxon>Pseudomonadati</taxon>
        <taxon>Bacteroidota</taxon>
        <taxon>Sphingobacteriia</taxon>
        <taxon>Sphingobacteriales</taxon>
        <taxon>Sphingobacteriaceae</taxon>
        <taxon>Pedobacter</taxon>
    </lineage>
</organism>
<dbReference type="RefSeq" id="WP_084288821.1">
    <property type="nucleotide sequence ID" value="NZ_FWYB01000003.1"/>
</dbReference>
<dbReference type="AlphaFoldDB" id="A0A1W2C086"/>
<dbReference type="Proteomes" id="UP000192678">
    <property type="component" value="Unassembled WGS sequence"/>
</dbReference>
<name>A0A1W2C086_9SPHI</name>
<evidence type="ECO:0000313" key="1">
    <source>
        <dbReference type="EMBL" id="SMC78667.1"/>
    </source>
</evidence>
<dbReference type="OrthoDB" id="1043438at2"/>
<evidence type="ECO:0008006" key="3">
    <source>
        <dbReference type="Google" id="ProtNLM"/>
    </source>
</evidence>
<sequence>MERIKYLIYPFLIVAGLCVISCSKEDGFKEFTKNGEITYPGKPITVIAQAGNKRVLLRVVLGPDPAITKIKTYWNSRTDSLETPVVRSNGDTVNIFVTQRLNEGANNFELYAYNNKGDKSIVTNVSGTMFSDNYLSTVPKTNRSITSLKFSAFGKATIAWGPALTSEQFIELKYLNAKGVDTTLIAPSQSITTLPSYKLGTAITYRSIYAPEATAYDVLTVAPSTVDLTKGTYSAVTSGYLYSSTTKKLLGAAKAWVPSGTNGIIITSGDIGATTQALIVINPDNTLTITAAPGSANGPFTMYTSGLPTPYTAGWLNSAACNNTYDPVTKTYKVRYGISGTGARVIEEIIALN</sequence>